<evidence type="ECO:0000256" key="1">
    <source>
        <dbReference type="ARBA" id="ARBA00009998"/>
    </source>
</evidence>
<keyword evidence="4 6" id="KW-0378">Hydrolase</keyword>
<evidence type="ECO:0000256" key="7">
    <source>
        <dbReference type="SAM" id="Coils"/>
    </source>
</evidence>
<comment type="caution">
    <text evidence="8">The sequence shown here is derived from an EMBL/GenBank/DDBJ whole genome shotgun (WGS) entry which is preliminary data.</text>
</comment>
<dbReference type="AlphaFoldDB" id="A0A2V1GWE5"/>
<dbReference type="EMBL" id="QDDL01000001">
    <property type="protein sequence ID" value="PVZ71501.1"/>
    <property type="molecule type" value="Genomic_DNA"/>
</dbReference>
<keyword evidence="7" id="KW-0175">Coiled coil</keyword>
<comment type="similarity">
    <text evidence="1 6">Belongs to the XseB family.</text>
</comment>
<dbReference type="GO" id="GO:0005829">
    <property type="term" value="C:cytosol"/>
    <property type="evidence" value="ECO:0007669"/>
    <property type="project" value="TreeGrafter"/>
</dbReference>
<dbReference type="OrthoDB" id="9801128at2"/>
<keyword evidence="5 6" id="KW-0269">Exonuclease</keyword>
<proteinExistence type="inferred from homology"/>
<evidence type="ECO:0000313" key="8">
    <source>
        <dbReference type="EMBL" id="PVZ71501.1"/>
    </source>
</evidence>
<evidence type="ECO:0000313" key="9">
    <source>
        <dbReference type="Proteomes" id="UP000244906"/>
    </source>
</evidence>
<dbReference type="NCBIfam" id="NF002140">
    <property type="entry name" value="PRK00977.1-4"/>
    <property type="match status" value="1"/>
</dbReference>
<accession>A0A2V1GWE5</accession>
<comment type="subunit">
    <text evidence="6">Heterooligomer composed of large and small subunits.</text>
</comment>
<evidence type="ECO:0000256" key="3">
    <source>
        <dbReference type="ARBA" id="ARBA00022722"/>
    </source>
</evidence>
<evidence type="ECO:0000256" key="4">
    <source>
        <dbReference type="ARBA" id="ARBA00022801"/>
    </source>
</evidence>
<evidence type="ECO:0000256" key="2">
    <source>
        <dbReference type="ARBA" id="ARBA00022490"/>
    </source>
</evidence>
<name>A0A2V1GWE5_9GAMM</name>
<dbReference type="GO" id="GO:0008855">
    <property type="term" value="F:exodeoxyribonuclease VII activity"/>
    <property type="evidence" value="ECO:0007669"/>
    <property type="project" value="UniProtKB-UniRule"/>
</dbReference>
<keyword evidence="2 6" id="KW-0963">Cytoplasm</keyword>
<dbReference type="GO" id="GO:0006308">
    <property type="term" value="P:DNA catabolic process"/>
    <property type="evidence" value="ECO:0007669"/>
    <property type="project" value="UniProtKB-UniRule"/>
</dbReference>
<reference evidence="8 9" key="1">
    <citation type="submission" date="2018-04" db="EMBL/GenBank/DDBJ databases">
        <title>Thalassorhabdus spongiae gen. nov., sp. nov., isolated from a marine sponge in South-West Iceland.</title>
        <authorList>
            <person name="Knobloch S."/>
            <person name="Daussin A."/>
            <person name="Johannsson R."/>
            <person name="Marteinsson V.T."/>
        </authorList>
    </citation>
    <scope>NUCLEOTIDE SEQUENCE [LARGE SCALE GENOMIC DNA]</scope>
    <source>
        <strain evidence="8 9">Hp12</strain>
    </source>
</reference>
<keyword evidence="9" id="KW-1185">Reference proteome</keyword>
<protein>
    <recommendedName>
        <fullName evidence="6">Exodeoxyribonuclease 7 small subunit</fullName>
        <ecNumber evidence="6">3.1.11.6</ecNumber>
    </recommendedName>
    <alternativeName>
        <fullName evidence="6">Exodeoxyribonuclease VII small subunit</fullName>
        <shortName evidence="6">Exonuclease VII small subunit</shortName>
    </alternativeName>
</protein>
<keyword evidence="3 6" id="KW-0540">Nuclease</keyword>
<dbReference type="InterPro" id="IPR003761">
    <property type="entry name" value="Exonuc_VII_S"/>
</dbReference>
<comment type="catalytic activity">
    <reaction evidence="6">
        <text>Exonucleolytic cleavage in either 5'- to 3'- or 3'- to 5'-direction to yield nucleoside 5'-phosphates.</text>
        <dbReference type="EC" id="3.1.11.6"/>
    </reaction>
</comment>
<comment type="function">
    <text evidence="6">Bidirectionally degrades single-stranded DNA into large acid-insoluble oligonucleotides, which are then degraded further into small acid-soluble oligonucleotides.</text>
</comment>
<evidence type="ECO:0000256" key="5">
    <source>
        <dbReference type="ARBA" id="ARBA00022839"/>
    </source>
</evidence>
<evidence type="ECO:0000256" key="6">
    <source>
        <dbReference type="HAMAP-Rule" id="MF_00337"/>
    </source>
</evidence>
<organism evidence="8 9">
    <name type="scientific">Pelagibaculum spongiae</name>
    <dbReference type="NCBI Taxonomy" id="2080658"/>
    <lineage>
        <taxon>Bacteria</taxon>
        <taxon>Pseudomonadati</taxon>
        <taxon>Pseudomonadota</taxon>
        <taxon>Gammaproteobacteria</taxon>
        <taxon>Oceanospirillales</taxon>
        <taxon>Pelagibaculum</taxon>
    </lineage>
</organism>
<feature type="coiled-coil region" evidence="7">
    <location>
        <begin position="13"/>
        <end position="71"/>
    </location>
</feature>
<sequence length="79" mass="9222">MARRKKFHYEESVQELETLVQQLEQGDLELEDALKQFERGVELTRLCQQALDEAEQKVSVLSTQGQQQEEQLIPFDAED</sequence>
<dbReference type="RefSeq" id="WP_116685090.1">
    <property type="nucleotide sequence ID" value="NZ_CAWNYD010000001.1"/>
</dbReference>
<dbReference type="GO" id="GO:0009318">
    <property type="term" value="C:exodeoxyribonuclease VII complex"/>
    <property type="evidence" value="ECO:0007669"/>
    <property type="project" value="UniProtKB-UniRule"/>
</dbReference>
<dbReference type="PANTHER" id="PTHR34137:SF1">
    <property type="entry name" value="EXODEOXYRIBONUCLEASE 7 SMALL SUBUNIT"/>
    <property type="match status" value="1"/>
</dbReference>
<comment type="subcellular location">
    <subcellularLocation>
        <location evidence="6">Cytoplasm</location>
    </subcellularLocation>
</comment>
<dbReference type="PANTHER" id="PTHR34137">
    <property type="entry name" value="EXODEOXYRIBONUCLEASE 7 SMALL SUBUNIT"/>
    <property type="match status" value="1"/>
</dbReference>
<dbReference type="NCBIfam" id="TIGR01280">
    <property type="entry name" value="xseB"/>
    <property type="match status" value="1"/>
</dbReference>
<dbReference type="Proteomes" id="UP000244906">
    <property type="component" value="Unassembled WGS sequence"/>
</dbReference>
<dbReference type="EC" id="3.1.11.6" evidence="6"/>
<dbReference type="Pfam" id="PF02609">
    <property type="entry name" value="Exonuc_VII_S"/>
    <property type="match status" value="1"/>
</dbReference>
<gene>
    <name evidence="6" type="primary">xseB</name>
    <name evidence="8" type="ORF">DC094_00160</name>
</gene>
<dbReference type="HAMAP" id="MF_00337">
    <property type="entry name" value="Exonuc_7_S"/>
    <property type="match status" value="1"/>
</dbReference>
<dbReference type="Gene3D" id="1.10.287.1040">
    <property type="entry name" value="Exonuclease VII, small subunit"/>
    <property type="match status" value="1"/>
</dbReference>
<dbReference type="SUPFAM" id="SSF116842">
    <property type="entry name" value="XseB-like"/>
    <property type="match status" value="1"/>
</dbReference>
<dbReference type="InterPro" id="IPR037004">
    <property type="entry name" value="Exonuc_VII_ssu_sf"/>
</dbReference>
<dbReference type="PIRSF" id="PIRSF006488">
    <property type="entry name" value="Exonuc_VII_S"/>
    <property type="match status" value="1"/>
</dbReference>